<dbReference type="EMBL" id="LR881470">
    <property type="protein sequence ID" value="CAD5330851.1"/>
    <property type="molecule type" value="Genomic_DNA"/>
</dbReference>
<dbReference type="Proteomes" id="UP000516314">
    <property type="component" value="Chromosome 5"/>
</dbReference>
<evidence type="ECO:0000313" key="2">
    <source>
        <dbReference type="Proteomes" id="UP000516314"/>
    </source>
</evidence>
<dbReference type="AlphaFoldDB" id="A0A7G2F563"/>
<organism evidence="1 2">
    <name type="scientific">Arabidopsis thaliana</name>
    <name type="common">Mouse-ear cress</name>
    <dbReference type="NCBI Taxonomy" id="3702"/>
    <lineage>
        <taxon>Eukaryota</taxon>
        <taxon>Viridiplantae</taxon>
        <taxon>Streptophyta</taxon>
        <taxon>Embryophyta</taxon>
        <taxon>Tracheophyta</taxon>
        <taxon>Spermatophyta</taxon>
        <taxon>Magnoliopsida</taxon>
        <taxon>eudicotyledons</taxon>
        <taxon>Gunneridae</taxon>
        <taxon>Pentapetalae</taxon>
        <taxon>rosids</taxon>
        <taxon>malvids</taxon>
        <taxon>Brassicales</taxon>
        <taxon>Brassicaceae</taxon>
        <taxon>Camelineae</taxon>
        <taxon>Arabidopsis</taxon>
    </lineage>
</organism>
<sequence length="187" mass="19769">MALLSTSSHGLSIAGLSLGQGQIYGVLRCNISGDPNAPPVSGAPVYLKCDGSNTTIADAVTKPDGTFRVLLSAVQTVLISPSSCYLLANLPGGNCSIYVPDGALTATFTLLRIIQTNAINIAAMGLMSRRIDNWGHDHSGSMSIQQEMVEESSRKVLLFRYFCGGEMNGNDVDARPTKLNTFSLNAV</sequence>
<name>A0A7G2F563_ARATH</name>
<accession>A0A7G2F563</accession>
<evidence type="ECO:0000313" key="1">
    <source>
        <dbReference type="EMBL" id="CAD5330851.1"/>
    </source>
</evidence>
<proteinExistence type="predicted"/>
<protein>
    <submittedName>
        <fullName evidence="1">(thale cress) hypothetical protein</fullName>
    </submittedName>
</protein>
<dbReference type="PANTHER" id="PTHR34458">
    <property type="entry name" value="POLLEN OLE E 1 ALLERGEN AND EXTENSIN FAMILY PROTEIN-RELATED"/>
    <property type="match status" value="1"/>
</dbReference>
<dbReference type="InterPro" id="IPR040404">
    <property type="entry name" value="Phylloplanin-like"/>
</dbReference>
<dbReference type="PANTHER" id="PTHR34458:SF24">
    <property type="entry name" value="(RAPE) HYPOTHETICAL PROTEIN"/>
    <property type="match status" value="1"/>
</dbReference>
<reference evidence="1 2" key="1">
    <citation type="submission" date="2020-09" db="EMBL/GenBank/DDBJ databases">
        <authorList>
            <person name="Ashkenazy H."/>
        </authorList>
    </citation>
    <scope>NUCLEOTIDE SEQUENCE [LARGE SCALE GENOMIC DNA]</scope>
    <source>
        <strain evidence="2">cv. Cdm-0</strain>
    </source>
</reference>
<gene>
    <name evidence="1" type="ORF">AT9943_LOCUS18358</name>
</gene>